<reference evidence="2" key="1">
    <citation type="journal article" date="2022" name="Nat. Commun.">
        <title>Chromosome evolution and the genetic basis of agronomically important traits in greater yam.</title>
        <authorList>
            <person name="Bredeson J.V."/>
            <person name="Lyons J.B."/>
            <person name="Oniyinde I.O."/>
            <person name="Okereke N.R."/>
            <person name="Kolade O."/>
            <person name="Nnabue I."/>
            <person name="Nwadili C.O."/>
            <person name="Hribova E."/>
            <person name="Parker M."/>
            <person name="Nwogha J."/>
            <person name="Shu S."/>
            <person name="Carlson J."/>
            <person name="Kariba R."/>
            <person name="Muthemba S."/>
            <person name="Knop K."/>
            <person name="Barton G.J."/>
            <person name="Sherwood A.V."/>
            <person name="Lopez-Montes A."/>
            <person name="Asiedu R."/>
            <person name="Jamnadass R."/>
            <person name="Muchugi A."/>
            <person name="Goodstein D."/>
            <person name="Egesi C.N."/>
            <person name="Featherston J."/>
            <person name="Asfaw A."/>
            <person name="Simpson G.G."/>
            <person name="Dolezel J."/>
            <person name="Hendre P.S."/>
            <person name="Van Deynze A."/>
            <person name="Kumar P.L."/>
            <person name="Obidiegwu J.E."/>
            <person name="Bhattacharjee R."/>
            <person name="Rokhsar D.S."/>
        </authorList>
    </citation>
    <scope>NUCLEOTIDE SEQUENCE [LARGE SCALE GENOMIC DNA]</scope>
    <source>
        <strain evidence="2">cv. TDa95/00328</strain>
    </source>
</reference>
<comment type="caution">
    <text evidence="1">The sequence shown here is derived from an EMBL/GenBank/DDBJ whole genome shotgun (WGS) entry which is preliminary data.</text>
</comment>
<sequence length="186" mass="20012">MAVSPPPPWPHPHPRSPSKTNLASCFVAATFLILLIAGLALVFFILFRPRDPTISVSAVQLPGGFSGGNGTVSFTFAQYAAVRNPNRDAFSHYDSTLQLVYGGSQVGFMFIPAGEIGGGRTQYMAASFTVDKIPVAAGGGDLEMESRMRLKGRVRVLKFFTHRVETVKGCRVGVESRDGSVIGFRC</sequence>
<organism evidence="1 2">
    <name type="scientific">Dioscorea alata</name>
    <name type="common">Purple yam</name>
    <dbReference type="NCBI Taxonomy" id="55571"/>
    <lineage>
        <taxon>Eukaryota</taxon>
        <taxon>Viridiplantae</taxon>
        <taxon>Streptophyta</taxon>
        <taxon>Embryophyta</taxon>
        <taxon>Tracheophyta</taxon>
        <taxon>Spermatophyta</taxon>
        <taxon>Magnoliopsida</taxon>
        <taxon>Liliopsida</taxon>
        <taxon>Dioscoreales</taxon>
        <taxon>Dioscoreaceae</taxon>
        <taxon>Dioscorea</taxon>
    </lineage>
</organism>
<dbReference type="EMBL" id="CM037027">
    <property type="protein sequence ID" value="KAH7657860.1"/>
    <property type="molecule type" value="Genomic_DNA"/>
</dbReference>
<gene>
    <name evidence="1" type="ORF">IHE45_17G049000</name>
</gene>
<keyword evidence="2" id="KW-1185">Reference proteome</keyword>
<protein>
    <submittedName>
        <fullName evidence="1">LEA14-like protein</fullName>
    </submittedName>
</protein>
<proteinExistence type="predicted"/>
<accession>A0ACB7UC08</accession>
<evidence type="ECO:0000313" key="1">
    <source>
        <dbReference type="EMBL" id="KAH7657860.1"/>
    </source>
</evidence>
<name>A0ACB7UC08_DIOAL</name>
<evidence type="ECO:0000313" key="2">
    <source>
        <dbReference type="Proteomes" id="UP000827976"/>
    </source>
</evidence>
<dbReference type="Proteomes" id="UP000827976">
    <property type="component" value="Chromosome 17"/>
</dbReference>